<evidence type="ECO:0000256" key="2">
    <source>
        <dbReference type="ARBA" id="ARBA00023125"/>
    </source>
</evidence>
<evidence type="ECO:0000256" key="3">
    <source>
        <dbReference type="ARBA" id="ARBA00023163"/>
    </source>
</evidence>
<keyword evidence="2" id="KW-0238">DNA-binding</keyword>
<dbReference type="Gene3D" id="1.10.260.40">
    <property type="entry name" value="lambda repressor-like DNA-binding domains"/>
    <property type="match status" value="1"/>
</dbReference>
<dbReference type="GO" id="GO:0003700">
    <property type="term" value="F:DNA-binding transcription factor activity"/>
    <property type="evidence" value="ECO:0007669"/>
    <property type="project" value="TreeGrafter"/>
</dbReference>
<dbReference type="PROSITE" id="PS50932">
    <property type="entry name" value="HTH_LACI_2"/>
    <property type="match status" value="1"/>
</dbReference>
<dbReference type="InterPro" id="IPR028082">
    <property type="entry name" value="Peripla_BP_I"/>
</dbReference>
<comment type="caution">
    <text evidence="5">The sequence shown here is derived from an EMBL/GenBank/DDBJ whole genome shotgun (WGS) entry which is preliminary data.</text>
</comment>
<protein>
    <submittedName>
        <fullName evidence="5">LacI family transcriptional regulator</fullName>
    </submittedName>
</protein>
<dbReference type="Gene3D" id="3.40.50.2300">
    <property type="match status" value="2"/>
</dbReference>
<dbReference type="PANTHER" id="PTHR30146">
    <property type="entry name" value="LACI-RELATED TRANSCRIPTIONAL REPRESSOR"/>
    <property type="match status" value="1"/>
</dbReference>
<keyword evidence="6" id="KW-1185">Reference proteome</keyword>
<evidence type="ECO:0000256" key="1">
    <source>
        <dbReference type="ARBA" id="ARBA00023015"/>
    </source>
</evidence>
<dbReference type="GO" id="GO:0000976">
    <property type="term" value="F:transcription cis-regulatory region binding"/>
    <property type="evidence" value="ECO:0007669"/>
    <property type="project" value="TreeGrafter"/>
</dbReference>
<dbReference type="SUPFAM" id="SSF53822">
    <property type="entry name" value="Periplasmic binding protein-like I"/>
    <property type="match status" value="1"/>
</dbReference>
<feature type="domain" description="HTH lacI-type" evidence="4">
    <location>
        <begin position="2"/>
        <end position="56"/>
    </location>
</feature>
<evidence type="ECO:0000259" key="4">
    <source>
        <dbReference type="PROSITE" id="PS50932"/>
    </source>
</evidence>
<name>A0A3D9S3S3_9BACL</name>
<gene>
    <name evidence="5" type="ORF">A8990_10981</name>
</gene>
<evidence type="ECO:0000313" key="5">
    <source>
        <dbReference type="EMBL" id="REE87435.1"/>
    </source>
</evidence>
<dbReference type="AlphaFoldDB" id="A0A3D9S3S3"/>
<accession>A0A3D9S3S3</accession>
<dbReference type="Proteomes" id="UP000256304">
    <property type="component" value="Unassembled WGS sequence"/>
</dbReference>
<keyword evidence="3" id="KW-0804">Transcription</keyword>
<dbReference type="EMBL" id="QTTN01000009">
    <property type="protein sequence ID" value="REE87435.1"/>
    <property type="molecule type" value="Genomic_DNA"/>
</dbReference>
<proteinExistence type="predicted"/>
<reference evidence="5 6" key="1">
    <citation type="submission" date="2018-08" db="EMBL/GenBank/DDBJ databases">
        <title>Genomic Encyclopedia of Type Strains, Phase III (KMG-III): the genomes of soil and plant-associated and newly described type strains.</title>
        <authorList>
            <person name="Whitman W."/>
        </authorList>
    </citation>
    <scope>NUCLEOTIDE SEQUENCE [LARGE SCALE GENOMIC DNA]</scope>
    <source>
        <strain evidence="5 6">CGMCC 1.10966</strain>
    </source>
</reference>
<evidence type="ECO:0000313" key="6">
    <source>
        <dbReference type="Proteomes" id="UP000256304"/>
    </source>
</evidence>
<dbReference type="CDD" id="cd01392">
    <property type="entry name" value="HTH_LacI"/>
    <property type="match status" value="1"/>
</dbReference>
<dbReference type="CDD" id="cd06286">
    <property type="entry name" value="PBP1_CcpB-like"/>
    <property type="match status" value="1"/>
</dbReference>
<dbReference type="PRINTS" id="PR00036">
    <property type="entry name" value="HTHLACI"/>
</dbReference>
<dbReference type="SMART" id="SM00354">
    <property type="entry name" value="HTH_LACI"/>
    <property type="match status" value="1"/>
</dbReference>
<dbReference type="OrthoDB" id="9798934at2"/>
<dbReference type="RefSeq" id="WP_116188883.1">
    <property type="nucleotide sequence ID" value="NZ_QTTN01000009.1"/>
</dbReference>
<sequence length="325" mass="36461">MANIKQIAKMAGVSISTVSRVLNDHPYVREEKRQAVLDAIEQIQYTRNMNAVNLIKGTTGNIAIMLPFINHAYFSQLIEGAANEALKSGFHLMLCQTNYSEVEETKVLEMLKLRQIDGTIIASKSLPLEQIEPYTQYGPIVACENTSDSSVSSVYLDHDRCFRKALQLLTDKGHNRIGFCVGRSDGNSTVIRRRAYMEHMELIRQPVQEQWMFHDCYTIEDGAGVFHKLTAMSERPTAMLVTGDQAAAGLLMEARSAGVRVPEELAIIGFDNQPIAKVMQLTTIDNHLFEMGTTAFSMLHDRIAVVNKEPEHRALAFEIIERDTV</sequence>
<dbReference type="SUPFAM" id="SSF47413">
    <property type="entry name" value="lambda repressor-like DNA-binding domains"/>
    <property type="match status" value="1"/>
</dbReference>
<keyword evidence="1" id="KW-0805">Transcription regulation</keyword>
<dbReference type="InterPro" id="IPR046335">
    <property type="entry name" value="LacI/GalR-like_sensor"/>
</dbReference>
<dbReference type="PANTHER" id="PTHR30146:SF105">
    <property type="entry name" value="CATABOLITE CONTROL PROTEIN B"/>
    <property type="match status" value="1"/>
</dbReference>
<dbReference type="InterPro" id="IPR010982">
    <property type="entry name" value="Lambda_DNA-bd_dom_sf"/>
</dbReference>
<organism evidence="5 6">
    <name type="scientific">Paenibacillus taihuensis</name>
    <dbReference type="NCBI Taxonomy" id="1156355"/>
    <lineage>
        <taxon>Bacteria</taxon>
        <taxon>Bacillati</taxon>
        <taxon>Bacillota</taxon>
        <taxon>Bacilli</taxon>
        <taxon>Bacillales</taxon>
        <taxon>Paenibacillaceae</taxon>
        <taxon>Paenibacillus</taxon>
    </lineage>
</organism>
<dbReference type="Pfam" id="PF13377">
    <property type="entry name" value="Peripla_BP_3"/>
    <property type="match status" value="1"/>
</dbReference>
<dbReference type="InterPro" id="IPR000843">
    <property type="entry name" value="HTH_LacI"/>
</dbReference>
<dbReference type="Pfam" id="PF00356">
    <property type="entry name" value="LacI"/>
    <property type="match status" value="1"/>
</dbReference>